<dbReference type="PROSITE" id="PS51857">
    <property type="entry name" value="CSD_2"/>
    <property type="match status" value="2"/>
</dbReference>
<dbReference type="PANTHER" id="PTHR11544">
    <property type="entry name" value="COLD SHOCK DOMAIN CONTAINING PROTEINS"/>
    <property type="match status" value="1"/>
</dbReference>
<dbReference type="PRINTS" id="PR00050">
    <property type="entry name" value="COLDSHOCK"/>
</dbReference>
<organism evidence="2 3">
    <name type="scientific">Sphingomonas endophytica</name>
    <dbReference type="NCBI Taxonomy" id="869719"/>
    <lineage>
        <taxon>Bacteria</taxon>
        <taxon>Pseudomonadati</taxon>
        <taxon>Pseudomonadota</taxon>
        <taxon>Alphaproteobacteria</taxon>
        <taxon>Sphingomonadales</taxon>
        <taxon>Sphingomonadaceae</taxon>
        <taxon>Sphingomonas</taxon>
    </lineage>
</organism>
<keyword evidence="3" id="KW-1185">Reference proteome</keyword>
<dbReference type="Pfam" id="PF00313">
    <property type="entry name" value="CSD"/>
    <property type="match status" value="2"/>
</dbReference>
<dbReference type="RefSeq" id="WP_058756617.1">
    <property type="nucleotide sequence ID" value="NZ_LDTB01000064.1"/>
</dbReference>
<dbReference type="InterPro" id="IPR011129">
    <property type="entry name" value="CSD"/>
</dbReference>
<dbReference type="InterPro" id="IPR012340">
    <property type="entry name" value="NA-bd_OB-fold"/>
</dbReference>
<dbReference type="GO" id="GO:0003676">
    <property type="term" value="F:nucleic acid binding"/>
    <property type="evidence" value="ECO:0007669"/>
    <property type="project" value="InterPro"/>
</dbReference>
<evidence type="ECO:0000313" key="2">
    <source>
        <dbReference type="EMBL" id="KTT69652.1"/>
    </source>
</evidence>
<name>A0A147HXK2_9SPHN</name>
<accession>A0A147HXK2</accession>
<sequence length="188" mass="20371">MDSGTGPGDRAGAGPDASMPVEMTGVLKWFDATRGFGFVVSDDTGMGDVLLHFSVLQAFGRRTLPEGTRVRGRAMLSARGWQAVEIEALDLATVVDTVRDRDRARLDPDLAADDPSIAGEWEEVTVKWFNRIKGYGFLVALARPGDIFVHMETLRRAGIADVEPEQRLRARIVPGRKGPLAVGIAAPE</sequence>
<feature type="domain" description="CSD" evidence="1">
    <location>
        <begin position="121"/>
        <end position="186"/>
    </location>
</feature>
<dbReference type="CDD" id="cd04458">
    <property type="entry name" value="CSP_CDS"/>
    <property type="match status" value="2"/>
</dbReference>
<dbReference type="Gene3D" id="2.40.50.140">
    <property type="entry name" value="Nucleic acid-binding proteins"/>
    <property type="match status" value="2"/>
</dbReference>
<dbReference type="AlphaFoldDB" id="A0A147HXK2"/>
<dbReference type="PATRIC" id="fig|869719.3.peg.2932"/>
<dbReference type="OrthoDB" id="9791685at2"/>
<dbReference type="InterPro" id="IPR050181">
    <property type="entry name" value="Cold_shock_domain"/>
</dbReference>
<evidence type="ECO:0000259" key="1">
    <source>
        <dbReference type="PROSITE" id="PS51857"/>
    </source>
</evidence>
<dbReference type="SMART" id="SM00357">
    <property type="entry name" value="CSP"/>
    <property type="match status" value="2"/>
</dbReference>
<proteinExistence type="predicted"/>
<dbReference type="Proteomes" id="UP000074310">
    <property type="component" value="Unassembled WGS sequence"/>
</dbReference>
<protein>
    <submittedName>
        <fullName evidence="2">Cold-shock protein</fullName>
    </submittedName>
</protein>
<feature type="domain" description="CSD" evidence="1">
    <location>
        <begin position="22"/>
        <end position="88"/>
    </location>
</feature>
<dbReference type="SUPFAM" id="SSF50249">
    <property type="entry name" value="Nucleic acid-binding proteins"/>
    <property type="match status" value="2"/>
</dbReference>
<dbReference type="InterPro" id="IPR002059">
    <property type="entry name" value="CSP_DNA-bd"/>
</dbReference>
<dbReference type="GO" id="GO:0005829">
    <property type="term" value="C:cytosol"/>
    <property type="evidence" value="ECO:0007669"/>
    <property type="project" value="UniProtKB-ARBA"/>
</dbReference>
<comment type="caution">
    <text evidence="2">The sequence shown here is derived from an EMBL/GenBank/DDBJ whole genome shotgun (WGS) entry which is preliminary data.</text>
</comment>
<gene>
    <name evidence="2" type="ORF">NS334_14275</name>
</gene>
<dbReference type="EMBL" id="LDTB01000064">
    <property type="protein sequence ID" value="KTT69652.1"/>
    <property type="molecule type" value="Genomic_DNA"/>
</dbReference>
<reference evidence="2 3" key="1">
    <citation type="journal article" date="2016" name="Front. Microbiol.">
        <title>Genomic Resource of Rice Seed Associated Bacteria.</title>
        <authorList>
            <person name="Midha S."/>
            <person name="Bansal K."/>
            <person name="Sharma S."/>
            <person name="Kumar N."/>
            <person name="Patil P.P."/>
            <person name="Chaudhry V."/>
            <person name="Patil P.B."/>
        </authorList>
    </citation>
    <scope>NUCLEOTIDE SEQUENCE [LARGE SCALE GENOMIC DNA]</scope>
    <source>
        <strain evidence="2 3">NS334</strain>
    </source>
</reference>
<evidence type="ECO:0000313" key="3">
    <source>
        <dbReference type="Proteomes" id="UP000074310"/>
    </source>
</evidence>